<protein>
    <submittedName>
        <fullName evidence="2">Virion structural protein</fullName>
    </submittedName>
</protein>
<reference evidence="2 3" key="1">
    <citation type="journal article" date="2012" name="Appl. Environ. Microbiol.">
        <title>High Diversity and Novel Species of Pseudomonas aeruginosa Bacteriophages.</title>
        <authorList>
            <person name="Sepulveda-Robles O."/>
            <person name="Kameyama L."/>
            <person name="Guarneros G."/>
        </authorList>
    </citation>
    <scope>NUCLEOTIDE SEQUENCE [LARGE SCALE GENOMIC DNA]</scope>
</reference>
<name>A0A0S0MXF4_9CAUD</name>
<evidence type="ECO:0000313" key="3">
    <source>
        <dbReference type="Proteomes" id="UP000006182"/>
    </source>
</evidence>
<evidence type="ECO:0000259" key="1">
    <source>
        <dbReference type="Pfam" id="PF13550"/>
    </source>
</evidence>
<accession>A0A0S0MXF4</accession>
<keyword evidence="3" id="KW-1185">Reference proteome</keyword>
<evidence type="ECO:0000313" key="2">
    <source>
        <dbReference type="EMBL" id="ALH23802.1"/>
    </source>
</evidence>
<dbReference type="InterPro" id="IPR032876">
    <property type="entry name" value="J_dom"/>
</dbReference>
<dbReference type="Proteomes" id="UP000006182">
    <property type="component" value="Segment"/>
</dbReference>
<dbReference type="Pfam" id="PF13550">
    <property type="entry name" value="Phage-tail_3"/>
    <property type="match status" value="1"/>
</dbReference>
<feature type="domain" description="Tip attachment protein J" evidence="1">
    <location>
        <begin position="201"/>
        <end position="364"/>
    </location>
</feature>
<dbReference type="OrthoDB" id="9860at10239"/>
<gene>
    <name evidence="2" type="ORF">PaMx25_28</name>
</gene>
<dbReference type="EMBL" id="JQ067084">
    <property type="protein sequence ID" value="ALH23802.1"/>
    <property type="molecule type" value="Genomic_DNA"/>
</dbReference>
<sequence length="725" mass="77830">MGGSSKSVTVGYKYYLGMHMVFCHGPIDKIIRIDFDDKTAWTGNATGGQITISAENLFGGQKREGGVSGAVDIDMGGDAQTPNSYLVSKLGALVPGFRGVVSAVFRQVYLGMNPYLKRPSFWGQRILVRQNGIAQWYSAKAAIGQDMNPAHIIRECLTDPDWGMGYPEADVDDTAFQAAADQMFSEGMGMSILWDKSVTLEEFIQEVLKHIDGSLFVDRTSGKFVLKLARGGYDVNSLLVLDESSVDKISDFKRNTIGELINSVTVVYWDASTGKNNSVTVQDIALAAQQQSVVSTTKQFPGFTNGTIATKVAARSLKALSVPLASGTIYANRKAASLNIGDVFVLSWPRYGISQLVMRVANVELGALDSNVVKISAVEDVFALSSAIYAPPPPSGWTDPNNAPSACPYHCVIEAPFWELCQRMGETDARSIPTTAGFVVATGVRPTSDAGNAQLLTNPTNTAYEEAGTVDFCPTAVLSAAITPNQTVIPISGGIDLDIVKLNTYAIIDNELVVVTSISSSSMTVGRGVLDSVPVVHALGARVFFPDVYFETDTVEYATGEVARIKLLPTTAKGTLAEGSAPVQTVTIQARSSKPYPPQRLRINTQAYPDTVRGDQDITVAWVHRDRLQQTATLVDTEAASIGPEANTTYTCRLLTAAGSVLVTHAGLTGVVTDTFTLAEMGSNYGRLRIQLWAVRDGIQSLQIHDWEFTRSGYGTGYGYSYGGA</sequence>
<proteinExistence type="predicted"/>
<organism evidence="2 3">
    <name type="scientific">Pseudomonas phage PaMx25</name>
    <dbReference type="NCBI Taxonomy" id="1175654"/>
    <lineage>
        <taxon>Viruses</taxon>
        <taxon>Duplodnaviria</taxon>
        <taxon>Heunggongvirae</taxon>
        <taxon>Uroviricota</taxon>
        <taxon>Caudoviricetes</taxon>
        <taxon>Queuovirinae</taxon>
        <taxon>Nipunavirus</taxon>
        <taxon>Nipunavirus PaMx25</taxon>
    </lineage>
</organism>